<proteinExistence type="predicted"/>
<feature type="compositionally biased region" description="Basic and acidic residues" evidence="1">
    <location>
        <begin position="191"/>
        <end position="212"/>
    </location>
</feature>
<feature type="non-terminal residue" evidence="2">
    <location>
        <position position="1"/>
    </location>
</feature>
<feature type="non-terminal residue" evidence="2">
    <location>
        <position position="358"/>
    </location>
</feature>
<dbReference type="Proteomes" id="UP000076552">
    <property type="component" value="Unassembled WGS sequence"/>
</dbReference>
<protein>
    <submittedName>
        <fullName evidence="2">Uncharacterized protein</fullName>
    </submittedName>
</protein>
<reference evidence="2 3" key="1">
    <citation type="submission" date="2015-06" db="EMBL/GenBank/DDBJ databases">
        <title>Survival trade-offs in plant roots during colonization by closely related pathogenic and mutualistic fungi.</title>
        <authorList>
            <person name="Hacquard S."/>
            <person name="Kracher B."/>
            <person name="Hiruma K."/>
            <person name="Weinman A."/>
            <person name="Muench P."/>
            <person name="Garrido Oter R."/>
            <person name="Ver Loren van Themaat E."/>
            <person name="Dallerey J.-F."/>
            <person name="Damm U."/>
            <person name="Henrissat B."/>
            <person name="Lespinet O."/>
            <person name="Thon M."/>
            <person name="Kemen E."/>
            <person name="McHardy A.C."/>
            <person name="Schulze-Lefert P."/>
            <person name="O'Connell R.J."/>
        </authorList>
    </citation>
    <scope>NUCLEOTIDE SEQUENCE [LARGE SCALE GENOMIC DNA]</scope>
    <source>
        <strain evidence="2 3">0861</strain>
    </source>
</reference>
<keyword evidence="3" id="KW-1185">Reference proteome</keyword>
<name>A0A166UEI1_9PEZI</name>
<feature type="region of interest" description="Disordered" evidence="1">
    <location>
        <begin position="17"/>
        <end position="328"/>
    </location>
</feature>
<feature type="compositionally biased region" description="Low complexity" evidence="1">
    <location>
        <begin position="272"/>
        <end position="290"/>
    </location>
</feature>
<feature type="compositionally biased region" description="Basic residues" evidence="1">
    <location>
        <begin position="125"/>
        <end position="140"/>
    </location>
</feature>
<dbReference type="AlphaFoldDB" id="A0A166UEI1"/>
<evidence type="ECO:0000313" key="2">
    <source>
        <dbReference type="EMBL" id="KZL73314.1"/>
    </source>
</evidence>
<evidence type="ECO:0000256" key="1">
    <source>
        <dbReference type="SAM" id="MobiDB-lite"/>
    </source>
</evidence>
<organism evidence="2 3">
    <name type="scientific">Colletotrichum tofieldiae</name>
    <dbReference type="NCBI Taxonomy" id="708197"/>
    <lineage>
        <taxon>Eukaryota</taxon>
        <taxon>Fungi</taxon>
        <taxon>Dikarya</taxon>
        <taxon>Ascomycota</taxon>
        <taxon>Pezizomycotina</taxon>
        <taxon>Sordariomycetes</taxon>
        <taxon>Hypocreomycetidae</taxon>
        <taxon>Glomerellales</taxon>
        <taxon>Glomerellaceae</taxon>
        <taxon>Colletotrichum</taxon>
        <taxon>Colletotrichum spaethianum species complex</taxon>
    </lineage>
</organism>
<comment type="caution">
    <text evidence="2">The sequence shown here is derived from an EMBL/GenBank/DDBJ whole genome shotgun (WGS) entry which is preliminary data.</text>
</comment>
<gene>
    <name evidence="2" type="ORF">CT0861_06234</name>
</gene>
<feature type="compositionally biased region" description="Basic residues" evidence="1">
    <location>
        <begin position="91"/>
        <end position="104"/>
    </location>
</feature>
<accession>A0A166UEI1</accession>
<dbReference type="EMBL" id="LFIV01000046">
    <property type="protein sequence ID" value="KZL73314.1"/>
    <property type="molecule type" value="Genomic_DNA"/>
</dbReference>
<evidence type="ECO:0000313" key="3">
    <source>
        <dbReference type="Proteomes" id="UP000076552"/>
    </source>
</evidence>
<feature type="compositionally biased region" description="Low complexity" evidence="1">
    <location>
        <begin position="168"/>
        <end position="188"/>
    </location>
</feature>
<sequence length="358" mass="37366">LAVYALGTYRIPRSHVSAAEPANSRPGARAALPTPGPPTGTSGLGRHETRVCGRTQGRTESAPDVEAVRERGFSPEPECPRVCYGTTVNNRRGRRSAGRARRRREGTERRARGWPDGGPGAGALQRRRHPPYAVKRRPPPRPRGPGLRRAAHQRRGGGGCDAAAPELQVPTAEAPSAAAQPPEVSVPPRARPVDQPDDAGRQEGPGAKEHGHGPQLPPNLPSPDHQPTIPAPPRCPAAGALAVEPRAIPHVGRRLGGAAGQDPPHCGRSRWRSPAGAAGAAGRAPEAAGGIPVDPGRGQQEAVQGQRPDAVPAPDGRGDHRRRRGPVGCLGQEAGAAQARHGDTCQLDGQACQGERQI</sequence>